<accession>C5G0T9</accession>
<proteinExistence type="predicted"/>
<protein>
    <submittedName>
        <fullName evidence="2">Uncharacterized protein</fullName>
    </submittedName>
</protein>
<organism evidence="2 3">
    <name type="scientific">Arthroderma otae (strain ATCC MYA-4605 / CBS 113480)</name>
    <name type="common">Microsporum canis</name>
    <dbReference type="NCBI Taxonomy" id="554155"/>
    <lineage>
        <taxon>Eukaryota</taxon>
        <taxon>Fungi</taxon>
        <taxon>Dikarya</taxon>
        <taxon>Ascomycota</taxon>
        <taxon>Pezizomycotina</taxon>
        <taxon>Eurotiomycetes</taxon>
        <taxon>Eurotiomycetidae</taxon>
        <taxon>Onygenales</taxon>
        <taxon>Arthrodermataceae</taxon>
        <taxon>Microsporum</taxon>
    </lineage>
</organism>
<keyword evidence="3" id="KW-1185">Reference proteome</keyword>
<dbReference type="VEuPathDB" id="FungiDB:MCYG_08561"/>
<dbReference type="RefSeq" id="XP_002842730.1">
    <property type="nucleotide sequence ID" value="XM_002842684.1"/>
</dbReference>
<dbReference type="HOGENOM" id="CLU_096896_2_0_1"/>
<evidence type="ECO:0000313" key="3">
    <source>
        <dbReference type="Proteomes" id="UP000002035"/>
    </source>
</evidence>
<dbReference type="AlphaFoldDB" id="C5G0T9"/>
<sequence length="165" mass="18597">MSVSICQKEHHGSDKPSGSIDNQTPAGLDLYPVFCTANIPSNILDRFIDESTQGFLDLVGDDGFEKMSPCIVQTTDLDAITDDSHTPMPEFESPFLNWRDDEVRDWIIKHPHPNFASTTFTILDRGAIEKGLCRIGYIDECCPDDRMLRHSPYITVPPSCQEYQT</sequence>
<dbReference type="EMBL" id="DS995709">
    <property type="protein sequence ID" value="EEQ35742.1"/>
    <property type="molecule type" value="Genomic_DNA"/>
</dbReference>
<dbReference type="OMA" id="IGYIDEC"/>
<evidence type="ECO:0000313" key="2">
    <source>
        <dbReference type="EMBL" id="EEQ35742.1"/>
    </source>
</evidence>
<dbReference type="GeneID" id="9223893"/>
<reference evidence="3" key="1">
    <citation type="journal article" date="2012" name="MBio">
        <title>Comparative genome analysis of Trichophyton rubrum and related dermatophytes reveals candidate genes involved in infection.</title>
        <authorList>
            <person name="Martinez D.A."/>
            <person name="Oliver B.G."/>
            <person name="Graeser Y."/>
            <person name="Goldberg J.M."/>
            <person name="Li W."/>
            <person name="Martinez-Rossi N.M."/>
            <person name="Monod M."/>
            <person name="Shelest E."/>
            <person name="Barton R.C."/>
            <person name="Birch E."/>
            <person name="Brakhage A.A."/>
            <person name="Chen Z."/>
            <person name="Gurr S.J."/>
            <person name="Heiman D."/>
            <person name="Heitman J."/>
            <person name="Kosti I."/>
            <person name="Rossi A."/>
            <person name="Saif S."/>
            <person name="Samalova M."/>
            <person name="Saunders C.W."/>
            <person name="Shea T."/>
            <person name="Summerbell R.C."/>
            <person name="Xu J."/>
            <person name="Young S."/>
            <person name="Zeng Q."/>
            <person name="Birren B.W."/>
            <person name="Cuomo C.A."/>
            <person name="White T.C."/>
        </authorList>
    </citation>
    <scope>NUCLEOTIDE SEQUENCE [LARGE SCALE GENOMIC DNA]</scope>
    <source>
        <strain evidence="3">ATCC MYA-4605 / CBS 113480</strain>
    </source>
</reference>
<dbReference type="Proteomes" id="UP000002035">
    <property type="component" value="Unassembled WGS sequence"/>
</dbReference>
<feature type="region of interest" description="Disordered" evidence="1">
    <location>
        <begin position="1"/>
        <end position="22"/>
    </location>
</feature>
<dbReference type="OrthoDB" id="4168782at2759"/>
<gene>
    <name evidence="2" type="ORF">MCYG_08561</name>
</gene>
<name>C5G0T9_ARTOC</name>
<evidence type="ECO:0000256" key="1">
    <source>
        <dbReference type="SAM" id="MobiDB-lite"/>
    </source>
</evidence>